<evidence type="ECO:0000256" key="4">
    <source>
        <dbReference type="ARBA" id="ARBA00023008"/>
    </source>
</evidence>
<dbReference type="GO" id="GO:0030313">
    <property type="term" value="C:cell envelope"/>
    <property type="evidence" value="ECO:0007669"/>
    <property type="project" value="UniProtKB-SubCell"/>
</dbReference>
<dbReference type="InterPro" id="IPR014756">
    <property type="entry name" value="Ig_E-set"/>
</dbReference>
<reference evidence="6" key="2">
    <citation type="journal article" date="2014" name="ISME J.">
        <title>Microbial stratification in low pH oxic and suboxic macroscopic growths along an acid mine drainage.</title>
        <authorList>
            <person name="Mendez-Garcia C."/>
            <person name="Mesa V."/>
            <person name="Sprenger R.R."/>
            <person name="Richter M."/>
            <person name="Diez M.S."/>
            <person name="Solano J."/>
            <person name="Bargiela R."/>
            <person name="Golyshina O.V."/>
            <person name="Manteca A."/>
            <person name="Ramos J.L."/>
            <person name="Gallego J.R."/>
            <person name="Llorente I."/>
            <person name="Martins Dos Santos V.A."/>
            <person name="Jensen O.N."/>
            <person name="Pelaez A.I."/>
            <person name="Sanchez J."/>
            <person name="Ferrer M."/>
        </authorList>
    </citation>
    <scope>NUCLEOTIDE SEQUENCE</scope>
</reference>
<feature type="domain" description="CopC" evidence="5">
    <location>
        <begin position="20"/>
        <end position="115"/>
    </location>
</feature>
<sequence length="116" mass="13028">MSVTLLMVGWCMSIAPAYAHAFPDRSSPHVGADLKKAPKTVKIWFDAGIEPIFSKLIVRRSNGEQVSIGPGFIPKGQHAMLETRLKPLAPGLYFVYWSVIAFDGHHTEGRWYFRVK</sequence>
<keyword evidence="4" id="KW-0186">Copper</keyword>
<evidence type="ECO:0000256" key="3">
    <source>
        <dbReference type="ARBA" id="ARBA00022729"/>
    </source>
</evidence>
<dbReference type="InterPro" id="IPR007348">
    <property type="entry name" value="CopC_dom"/>
</dbReference>
<dbReference type="GO" id="GO:0042597">
    <property type="term" value="C:periplasmic space"/>
    <property type="evidence" value="ECO:0007669"/>
    <property type="project" value="InterPro"/>
</dbReference>
<dbReference type="InterPro" id="IPR014755">
    <property type="entry name" value="Cu-Rt/internalin_Ig-like"/>
</dbReference>
<name>T1CU82_9ZZZZ</name>
<gene>
    <name evidence="6" type="ORF">B1B_03765</name>
</gene>
<evidence type="ECO:0000313" key="6">
    <source>
        <dbReference type="EMBL" id="EQD72424.1"/>
    </source>
</evidence>
<evidence type="ECO:0000256" key="2">
    <source>
        <dbReference type="ARBA" id="ARBA00022723"/>
    </source>
</evidence>
<dbReference type="InterPro" id="IPR032694">
    <property type="entry name" value="CopC/D"/>
</dbReference>
<comment type="caution">
    <text evidence="6">The sequence shown here is derived from an EMBL/GenBank/DDBJ whole genome shotgun (WGS) entry which is preliminary data.</text>
</comment>
<comment type="subcellular location">
    <subcellularLocation>
        <location evidence="1">Cell envelope</location>
    </subcellularLocation>
</comment>
<keyword evidence="3" id="KW-0732">Signal</keyword>
<dbReference type="Gene3D" id="2.60.40.1220">
    <property type="match status" value="1"/>
</dbReference>
<evidence type="ECO:0000259" key="5">
    <source>
        <dbReference type="Pfam" id="PF04234"/>
    </source>
</evidence>
<keyword evidence="2" id="KW-0479">Metal-binding</keyword>
<dbReference type="PANTHER" id="PTHR34820">
    <property type="entry name" value="INNER MEMBRANE PROTEIN YEBZ"/>
    <property type="match status" value="1"/>
</dbReference>
<dbReference type="AlphaFoldDB" id="T1CU82"/>
<dbReference type="EMBL" id="AUZY01002333">
    <property type="protein sequence ID" value="EQD72424.1"/>
    <property type="molecule type" value="Genomic_DNA"/>
</dbReference>
<evidence type="ECO:0000256" key="1">
    <source>
        <dbReference type="ARBA" id="ARBA00004196"/>
    </source>
</evidence>
<dbReference type="GO" id="GO:0046688">
    <property type="term" value="P:response to copper ion"/>
    <property type="evidence" value="ECO:0007669"/>
    <property type="project" value="InterPro"/>
</dbReference>
<dbReference type="SUPFAM" id="SSF81296">
    <property type="entry name" value="E set domains"/>
    <property type="match status" value="1"/>
</dbReference>
<organism evidence="6">
    <name type="scientific">mine drainage metagenome</name>
    <dbReference type="NCBI Taxonomy" id="410659"/>
    <lineage>
        <taxon>unclassified sequences</taxon>
        <taxon>metagenomes</taxon>
        <taxon>ecological metagenomes</taxon>
    </lineage>
</organism>
<dbReference type="GO" id="GO:0005886">
    <property type="term" value="C:plasma membrane"/>
    <property type="evidence" value="ECO:0007669"/>
    <property type="project" value="TreeGrafter"/>
</dbReference>
<proteinExistence type="predicted"/>
<dbReference type="GO" id="GO:0005507">
    <property type="term" value="F:copper ion binding"/>
    <property type="evidence" value="ECO:0007669"/>
    <property type="project" value="InterPro"/>
</dbReference>
<reference evidence="6" key="1">
    <citation type="submission" date="2013-08" db="EMBL/GenBank/DDBJ databases">
        <authorList>
            <person name="Mendez C."/>
            <person name="Richter M."/>
            <person name="Ferrer M."/>
            <person name="Sanchez J."/>
        </authorList>
    </citation>
    <scope>NUCLEOTIDE SEQUENCE</scope>
</reference>
<dbReference type="Pfam" id="PF04234">
    <property type="entry name" value="CopC"/>
    <property type="match status" value="1"/>
</dbReference>
<protein>
    <submittedName>
        <fullName evidence="6">Copper resistance protein CopC</fullName>
    </submittedName>
</protein>
<dbReference type="GO" id="GO:0006825">
    <property type="term" value="P:copper ion transport"/>
    <property type="evidence" value="ECO:0007669"/>
    <property type="project" value="InterPro"/>
</dbReference>
<dbReference type="PANTHER" id="PTHR34820:SF4">
    <property type="entry name" value="INNER MEMBRANE PROTEIN YEBZ"/>
    <property type="match status" value="1"/>
</dbReference>
<accession>T1CU82</accession>